<gene>
    <name evidence="10" type="ORF">HPBE_LOCUS7119</name>
</gene>
<evidence type="ECO:0000256" key="4">
    <source>
        <dbReference type="ARBA" id="ARBA00022806"/>
    </source>
</evidence>
<keyword evidence="3" id="KW-0378">Hydrolase</keyword>
<dbReference type="Proteomes" id="UP000050761">
    <property type="component" value="Unassembled WGS sequence"/>
</dbReference>
<sequence>MFFSSAEDAQYRHLIKKNLFFLVVVDNSHFESLPMCGVEVRLPCGLRPYPSQKLMMVRMLTSIAKRLNLLAESPTGSGKTLALLASSCAWLDSYRKNRQEARLTCPVHGEGISVGQEAFEALALHRESGAFIHFSHFDRSKATCRGMLSVSSQLFQKVEVSPPAKVEPKNCICLPRTRIYYGTRTHKQIGQVVKEFSRLPYSGVISHTILASREQSCINLAARESRDVSGYCKELISAGGVGTSVVSLHPYLSSYSVLVRDAVTFDIEELVDCLSSMPNPICPYFSSTRLLTQDADLIFCPFSYLVDPIIRNSSDVHLKNSVVILDEAHNIEDNCREAASFTFFEKEISDALTNIKEKGGCFLNRKYSLCVIFHLPFSEALTLKLIEKYTRPPDNKLSSAAVICIEKWMYFIGFFKDETKRSMYKMNVSSEKIQQYNTDHPSFTHGEARRDGQAGPKNVNYSQLTGDQADVWLSSTQGPGGHDPIRSGCRTSISLWCMSPELAFTSAFADCRSVILASGTLCPVDTLKTELGLKFHSQMEGDQVIPADQIFASVLPVYKSCYNFSTICMTVPKGILCFLPSYRMLSLLYDYMESTSLLRQLQTRKVVVKEPRRSSDLPVVMEVFEDAVRNPSVHGRHVDGALMFAVFRGKVSEGIDFADDLARLVISVGIPFPNAMDDLVKEKKVYNDQFCKTKSLLSGDQWYVSQAYRALNQALGRCLRHRNDWGALVLIDERLVEQASKSLSSARVSKWIQKQLVVYPRFEIFEASLSDFVRRMQLKDEERKCDQNSF</sequence>
<dbReference type="GO" id="GO:0003678">
    <property type="term" value="F:DNA helicase activity"/>
    <property type="evidence" value="ECO:0007669"/>
    <property type="project" value="InterPro"/>
</dbReference>
<dbReference type="GO" id="GO:0016818">
    <property type="term" value="F:hydrolase activity, acting on acid anhydrides, in phosphorus-containing anhydrides"/>
    <property type="evidence" value="ECO:0007669"/>
    <property type="project" value="InterPro"/>
</dbReference>
<evidence type="ECO:0000313" key="11">
    <source>
        <dbReference type="Proteomes" id="UP000050761"/>
    </source>
</evidence>
<dbReference type="InterPro" id="IPR045028">
    <property type="entry name" value="DinG/Rad3-like"/>
</dbReference>
<dbReference type="InterPro" id="IPR010614">
    <property type="entry name" value="RAD3-like_helicase_DEAD"/>
</dbReference>
<dbReference type="InterPro" id="IPR002464">
    <property type="entry name" value="DNA/RNA_helicase_DEAH_CS"/>
</dbReference>
<accession>A0A3P7Z0Z3</accession>
<dbReference type="OrthoDB" id="19182at2759"/>
<dbReference type="Gene3D" id="1.10.30.20">
    <property type="entry name" value="Bacterial XPD DNA helicase, FeS cluster domain"/>
    <property type="match status" value="1"/>
</dbReference>
<dbReference type="InterPro" id="IPR006554">
    <property type="entry name" value="Helicase-like_DEXD_c2"/>
</dbReference>
<dbReference type="Gene3D" id="1.10.275.40">
    <property type="match status" value="1"/>
</dbReference>
<protein>
    <submittedName>
        <fullName evidence="12">DNA helicase</fullName>
    </submittedName>
</protein>
<dbReference type="Pfam" id="PF13307">
    <property type="entry name" value="Helicase_C_2"/>
    <property type="match status" value="1"/>
</dbReference>
<dbReference type="PROSITE" id="PS00690">
    <property type="entry name" value="DEAH_ATP_HELICASE"/>
    <property type="match status" value="1"/>
</dbReference>
<dbReference type="InterPro" id="IPR014013">
    <property type="entry name" value="Helic_SF1/SF2_ATP-bd_DinG/Rad3"/>
</dbReference>
<dbReference type="PANTHER" id="PTHR11472">
    <property type="entry name" value="DNA REPAIR DEAD HELICASE RAD3/XP-D SUBFAMILY MEMBER"/>
    <property type="match status" value="1"/>
</dbReference>
<dbReference type="GO" id="GO:0006289">
    <property type="term" value="P:nucleotide-excision repair"/>
    <property type="evidence" value="ECO:0007669"/>
    <property type="project" value="TreeGrafter"/>
</dbReference>
<reference evidence="10 11" key="1">
    <citation type="submission" date="2018-11" db="EMBL/GenBank/DDBJ databases">
        <authorList>
            <consortium name="Pathogen Informatics"/>
        </authorList>
    </citation>
    <scope>NUCLEOTIDE SEQUENCE [LARGE SCALE GENOMIC DNA]</scope>
</reference>
<feature type="domain" description="Helicase ATP-binding" evidence="9">
    <location>
        <begin position="38"/>
        <end position="381"/>
    </location>
</feature>
<evidence type="ECO:0000256" key="6">
    <source>
        <dbReference type="ARBA" id="ARBA00023004"/>
    </source>
</evidence>
<dbReference type="GO" id="GO:0003677">
    <property type="term" value="F:DNA binding"/>
    <property type="evidence" value="ECO:0007669"/>
    <property type="project" value="InterPro"/>
</dbReference>
<dbReference type="InterPro" id="IPR042493">
    <property type="entry name" value="XPD_DNA_FeS"/>
</dbReference>
<keyword evidence="7" id="KW-0411">Iron-sulfur</keyword>
<keyword evidence="4" id="KW-0347">Helicase</keyword>
<keyword evidence="2" id="KW-0547">Nucleotide-binding</keyword>
<dbReference type="Gene3D" id="3.40.50.300">
    <property type="entry name" value="P-loop containing nucleotide triphosphate hydrolases"/>
    <property type="match status" value="3"/>
</dbReference>
<evidence type="ECO:0000256" key="1">
    <source>
        <dbReference type="ARBA" id="ARBA00022723"/>
    </source>
</evidence>
<organism evidence="10">
    <name type="scientific">Heligmosomoides polygyrus</name>
    <name type="common">Parasitic roundworm</name>
    <dbReference type="NCBI Taxonomy" id="6339"/>
    <lineage>
        <taxon>Eukaryota</taxon>
        <taxon>Metazoa</taxon>
        <taxon>Ecdysozoa</taxon>
        <taxon>Nematoda</taxon>
        <taxon>Chromadorea</taxon>
        <taxon>Rhabditida</taxon>
        <taxon>Rhabditina</taxon>
        <taxon>Rhabditomorpha</taxon>
        <taxon>Strongyloidea</taxon>
        <taxon>Heligmosomidae</taxon>
        <taxon>Heligmosomoides</taxon>
    </lineage>
</organism>
<dbReference type="Pfam" id="PF06733">
    <property type="entry name" value="DEAD_2"/>
    <property type="match status" value="1"/>
</dbReference>
<dbReference type="SMART" id="SM00491">
    <property type="entry name" value="HELICc2"/>
    <property type="match status" value="1"/>
</dbReference>
<dbReference type="GO" id="GO:0046872">
    <property type="term" value="F:metal ion binding"/>
    <property type="evidence" value="ECO:0007669"/>
    <property type="project" value="UniProtKB-KW"/>
</dbReference>
<dbReference type="PROSITE" id="PS51193">
    <property type="entry name" value="HELICASE_ATP_BIND_2"/>
    <property type="match status" value="1"/>
</dbReference>
<dbReference type="SMART" id="SM00488">
    <property type="entry name" value="DEXDc2"/>
    <property type="match status" value="1"/>
</dbReference>
<dbReference type="EMBL" id="UZAH01025817">
    <property type="protein sequence ID" value="VDO71013.1"/>
    <property type="molecule type" value="Genomic_DNA"/>
</dbReference>
<dbReference type="GO" id="GO:0051536">
    <property type="term" value="F:iron-sulfur cluster binding"/>
    <property type="evidence" value="ECO:0007669"/>
    <property type="project" value="UniProtKB-KW"/>
</dbReference>
<dbReference type="CDD" id="cd18788">
    <property type="entry name" value="SF2_C_XPD"/>
    <property type="match status" value="1"/>
</dbReference>
<evidence type="ECO:0000313" key="12">
    <source>
        <dbReference type="WBParaSite" id="HPBE_0000711801-mRNA-1"/>
    </source>
</evidence>
<evidence type="ECO:0000259" key="9">
    <source>
        <dbReference type="PROSITE" id="PS51193"/>
    </source>
</evidence>
<dbReference type="GO" id="GO:1990918">
    <property type="term" value="P:double-strand break repair involved in meiotic recombination"/>
    <property type="evidence" value="ECO:0007669"/>
    <property type="project" value="TreeGrafter"/>
</dbReference>
<keyword evidence="8" id="KW-0413">Isomerase</keyword>
<name>A0A3P7Z0Z3_HELPZ</name>
<dbReference type="FunFam" id="3.40.50.300:FF:003493">
    <property type="entry name" value="Predicted protein"/>
    <property type="match status" value="1"/>
</dbReference>
<evidence type="ECO:0000256" key="5">
    <source>
        <dbReference type="ARBA" id="ARBA00022840"/>
    </source>
</evidence>
<keyword evidence="6" id="KW-0408">Iron</keyword>
<keyword evidence="5" id="KW-0067">ATP-binding</keyword>
<dbReference type="SUPFAM" id="SSF52540">
    <property type="entry name" value="P-loop containing nucleoside triphosphate hydrolases"/>
    <property type="match status" value="2"/>
</dbReference>
<dbReference type="InterPro" id="IPR006555">
    <property type="entry name" value="ATP-dep_Helicase_C"/>
</dbReference>
<evidence type="ECO:0000256" key="8">
    <source>
        <dbReference type="ARBA" id="ARBA00023235"/>
    </source>
</evidence>
<evidence type="ECO:0000256" key="7">
    <source>
        <dbReference type="ARBA" id="ARBA00023014"/>
    </source>
</evidence>
<evidence type="ECO:0000256" key="2">
    <source>
        <dbReference type="ARBA" id="ARBA00022741"/>
    </source>
</evidence>
<dbReference type="AlphaFoldDB" id="A0A3P7Z0Z3"/>
<dbReference type="GO" id="GO:0005524">
    <property type="term" value="F:ATP binding"/>
    <property type="evidence" value="ECO:0007669"/>
    <property type="project" value="UniProtKB-KW"/>
</dbReference>
<dbReference type="WBParaSite" id="HPBE_0000711801-mRNA-1">
    <property type="protein sequence ID" value="HPBE_0000711801-mRNA-1"/>
    <property type="gene ID" value="HPBE_0000711801"/>
</dbReference>
<keyword evidence="11" id="KW-1185">Reference proteome</keyword>
<evidence type="ECO:0000313" key="10">
    <source>
        <dbReference type="EMBL" id="VDO71013.1"/>
    </source>
</evidence>
<dbReference type="PANTHER" id="PTHR11472:SF47">
    <property type="entry name" value="FANCONI ANEMIA GROUP J PROTEIN"/>
    <property type="match status" value="1"/>
</dbReference>
<dbReference type="GO" id="GO:0005634">
    <property type="term" value="C:nucleus"/>
    <property type="evidence" value="ECO:0007669"/>
    <property type="project" value="TreeGrafter"/>
</dbReference>
<dbReference type="InterPro" id="IPR027417">
    <property type="entry name" value="P-loop_NTPase"/>
</dbReference>
<evidence type="ECO:0000256" key="3">
    <source>
        <dbReference type="ARBA" id="ARBA00022801"/>
    </source>
</evidence>
<keyword evidence="1" id="KW-0479">Metal-binding</keyword>
<proteinExistence type="predicted"/>
<reference evidence="12" key="2">
    <citation type="submission" date="2019-09" db="UniProtKB">
        <authorList>
            <consortium name="WormBaseParasite"/>
        </authorList>
    </citation>
    <scope>IDENTIFICATION</scope>
</reference>